<evidence type="ECO:0000256" key="3">
    <source>
        <dbReference type="ARBA" id="ARBA00025740"/>
    </source>
</evidence>
<dbReference type="InterPro" id="IPR036322">
    <property type="entry name" value="WD40_repeat_dom_sf"/>
</dbReference>
<evidence type="ECO:0008006" key="6">
    <source>
        <dbReference type="Google" id="ProtNLM"/>
    </source>
</evidence>
<keyword evidence="1" id="KW-0853">WD repeat</keyword>
<keyword evidence="2" id="KW-0677">Repeat</keyword>
<dbReference type="InterPro" id="IPR015943">
    <property type="entry name" value="WD40/YVTN_repeat-like_dom_sf"/>
</dbReference>
<proteinExistence type="inferred from homology"/>
<dbReference type="AlphaFoldDB" id="A0A1G4I091"/>
<protein>
    <recommendedName>
        <fullName evidence="6">WD domain, G-beta repeat</fullName>
    </recommendedName>
</protein>
<comment type="similarity">
    <text evidence="3">Belongs to the WD repeat PROPPIN family.</text>
</comment>
<keyword evidence="5" id="KW-1185">Reference proteome</keyword>
<dbReference type="SUPFAM" id="SSF50978">
    <property type="entry name" value="WD40 repeat-like"/>
    <property type="match status" value="1"/>
</dbReference>
<dbReference type="VEuPathDB" id="TriTrypDB:TEOVI_000721500"/>
<dbReference type="PANTHER" id="PTHR11227">
    <property type="entry name" value="WD-REPEAT PROTEIN INTERACTING WITH PHOSPHOINOSIDES WIPI -RELATED"/>
    <property type="match status" value="1"/>
</dbReference>
<reference evidence="4" key="1">
    <citation type="submission" date="2016-09" db="EMBL/GenBank/DDBJ databases">
        <authorList>
            <person name="Hebert L."/>
            <person name="Moumen B."/>
        </authorList>
    </citation>
    <scope>NUCLEOTIDE SEQUENCE [LARGE SCALE GENOMIC DNA]</scope>
    <source>
        <strain evidence="4">OVI</strain>
    </source>
</reference>
<dbReference type="GeneID" id="92381149"/>
<dbReference type="Proteomes" id="UP000195570">
    <property type="component" value="Unassembled WGS sequence"/>
</dbReference>
<gene>
    <name evidence="4" type="ORF">TEOVI_000721500</name>
</gene>
<accession>A0A1G4I091</accession>
<name>A0A1G4I091_TRYEQ</name>
<comment type="caution">
    <text evidence="4">The sequence shown here is derived from an EMBL/GenBank/DDBJ whole genome shotgun (WGS) entry which is preliminary data.</text>
</comment>
<evidence type="ECO:0000256" key="1">
    <source>
        <dbReference type="ARBA" id="ARBA00022574"/>
    </source>
</evidence>
<sequence>MDSVCPERSVTCVTWNHDGSNLAVGLRCGFIIYSTELLHLVDGKLFEILFQPVDGGAGLIALHGQCNLVFISGWAYDHRATVAIYDLSVKGEEHDSRDRAVLAKVTMAEAVNGLCFHPLLVMVGTESGLVHVFNQKLEKIQEYKTSQKIRTFAGATSKMALGTMLDKEVAGGVNYLLLRGVVAGPTPGSVRCIRYVSERSMEVESSQSSLEEEGGCAAGPLEESVVELHTAEVQCIAITVDGRCAVTVSARGTMLKLLDVRKGVVIGQYSRGAAPNTVLSLALHQWIDRTVLTCISDSGTLHIFHGPPLKRSSEHHETADTTTDAKWSVPVVQRFNDYISSVGAKFRITIPEDGLSDVHCRERLDVGMAYSTVVRIHDASLSPTILVAQRYIKRDGTSSKGRLLFIKVDMAAEVPGVARTKDLRSFYFPKSEM</sequence>
<organism evidence="4 5">
    <name type="scientific">Trypanosoma equiperdum</name>
    <dbReference type="NCBI Taxonomy" id="5694"/>
    <lineage>
        <taxon>Eukaryota</taxon>
        <taxon>Discoba</taxon>
        <taxon>Euglenozoa</taxon>
        <taxon>Kinetoplastea</taxon>
        <taxon>Metakinetoplastina</taxon>
        <taxon>Trypanosomatida</taxon>
        <taxon>Trypanosomatidae</taxon>
        <taxon>Trypanosoma</taxon>
    </lineage>
</organism>
<dbReference type="EMBL" id="CZPT02000209">
    <property type="protein sequence ID" value="SCU65030.1"/>
    <property type="molecule type" value="Genomic_DNA"/>
</dbReference>
<dbReference type="Gene3D" id="2.130.10.10">
    <property type="entry name" value="YVTN repeat-like/Quinoprotein amine dehydrogenase"/>
    <property type="match status" value="1"/>
</dbReference>
<evidence type="ECO:0000313" key="4">
    <source>
        <dbReference type="EMBL" id="SCU65030.1"/>
    </source>
</evidence>
<evidence type="ECO:0000256" key="2">
    <source>
        <dbReference type="ARBA" id="ARBA00022737"/>
    </source>
</evidence>
<evidence type="ECO:0000313" key="5">
    <source>
        <dbReference type="Proteomes" id="UP000195570"/>
    </source>
</evidence>
<dbReference type="RefSeq" id="XP_067076689.1">
    <property type="nucleotide sequence ID" value="XM_067220588.1"/>
</dbReference>
<dbReference type="InterPro" id="IPR048720">
    <property type="entry name" value="PROPPIN"/>
</dbReference>